<dbReference type="PANTHER" id="PTHR21310:SF15">
    <property type="entry name" value="AMINOGLYCOSIDE PHOSPHOTRANSFERASE DOMAIN-CONTAINING PROTEIN"/>
    <property type="match status" value="1"/>
</dbReference>
<keyword evidence="3" id="KW-1185">Reference proteome</keyword>
<comment type="caution">
    <text evidence="2">The sequence shown here is derived from an EMBL/GenBank/DDBJ whole genome shotgun (WGS) entry which is preliminary data.</text>
</comment>
<dbReference type="EMBL" id="JAUJFL010000013">
    <property type="protein sequence ID" value="KAK2595885.1"/>
    <property type="molecule type" value="Genomic_DNA"/>
</dbReference>
<proteinExistence type="predicted"/>
<evidence type="ECO:0000259" key="1">
    <source>
        <dbReference type="Pfam" id="PF01636"/>
    </source>
</evidence>
<reference evidence="2" key="1">
    <citation type="submission" date="2023-06" db="EMBL/GenBank/DDBJ databases">
        <authorList>
            <person name="Noh H."/>
        </authorList>
    </citation>
    <scope>NUCLEOTIDE SEQUENCE</scope>
    <source>
        <strain evidence="2">DUCC20226</strain>
    </source>
</reference>
<evidence type="ECO:0000313" key="2">
    <source>
        <dbReference type="EMBL" id="KAK2595885.1"/>
    </source>
</evidence>
<dbReference type="SUPFAM" id="SSF56112">
    <property type="entry name" value="Protein kinase-like (PK-like)"/>
    <property type="match status" value="1"/>
</dbReference>
<dbReference type="Pfam" id="PF01636">
    <property type="entry name" value="APH"/>
    <property type="match status" value="1"/>
</dbReference>
<protein>
    <recommendedName>
        <fullName evidence="1">Aminoglycoside phosphotransferase domain-containing protein</fullName>
    </recommendedName>
</protein>
<accession>A0AAD9S3F1</accession>
<gene>
    <name evidence="2" type="ORF">N8I77_013676</name>
</gene>
<dbReference type="Gene3D" id="3.90.1200.10">
    <property type="match status" value="1"/>
</dbReference>
<evidence type="ECO:0000313" key="3">
    <source>
        <dbReference type="Proteomes" id="UP001265746"/>
    </source>
</evidence>
<dbReference type="InterPro" id="IPR011009">
    <property type="entry name" value="Kinase-like_dom_sf"/>
</dbReference>
<dbReference type="InterPro" id="IPR002575">
    <property type="entry name" value="Aminoglycoside_PTrfase"/>
</dbReference>
<dbReference type="PANTHER" id="PTHR21310">
    <property type="entry name" value="AMINOGLYCOSIDE PHOSPHOTRANSFERASE-RELATED-RELATED"/>
    <property type="match status" value="1"/>
</dbReference>
<name>A0AAD9S3F1_PHOAM</name>
<organism evidence="2 3">
    <name type="scientific">Phomopsis amygdali</name>
    <name type="common">Fusicoccum amygdali</name>
    <dbReference type="NCBI Taxonomy" id="1214568"/>
    <lineage>
        <taxon>Eukaryota</taxon>
        <taxon>Fungi</taxon>
        <taxon>Dikarya</taxon>
        <taxon>Ascomycota</taxon>
        <taxon>Pezizomycotina</taxon>
        <taxon>Sordariomycetes</taxon>
        <taxon>Sordariomycetidae</taxon>
        <taxon>Diaporthales</taxon>
        <taxon>Diaporthaceae</taxon>
        <taxon>Diaporthe</taxon>
    </lineage>
</organism>
<dbReference type="AlphaFoldDB" id="A0AAD9S3F1"/>
<dbReference type="InterPro" id="IPR051678">
    <property type="entry name" value="AGP_Transferase"/>
</dbReference>
<feature type="domain" description="Aminoglycoside phosphotransferase" evidence="1">
    <location>
        <begin position="16"/>
        <end position="226"/>
    </location>
</feature>
<sequence>MHSEVIIKEGTSVWPNEEAALNLIHSTLPPNTVPVPHVFLGTYNRGMDGVVTKGTIWMEHMPGKTLREAWPSLDQVPRERVCRDTWAIVEKLREIPRPETDDGAFYLAADGTSKIIQTLLGDEHDTYPPMKNDEDLRARIWERYVKNNGLSYPEGNGVYEMLPRSEVSVFTHGDIHPRNILLEQNVEEGSGVRITGLIDFESAGFYPDYWEFSEMMACGRKDAEWMEMMDRTKPREWDISGVRKVRRVLF</sequence>
<dbReference type="Proteomes" id="UP001265746">
    <property type="component" value="Unassembled WGS sequence"/>
</dbReference>